<organism evidence="2 3">
    <name type="scientific">Prorocentrum cordatum</name>
    <dbReference type="NCBI Taxonomy" id="2364126"/>
    <lineage>
        <taxon>Eukaryota</taxon>
        <taxon>Sar</taxon>
        <taxon>Alveolata</taxon>
        <taxon>Dinophyceae</taxon>
        <taxon>Prorocentrales</taxon>
        <taxon>Prorocentraceae</taxon>
        <taxon>Prorocentrum</taxon>
    </lineage>
</organism>
<evidence type="ECO:0000259" key="1">
    <source>
        <dbReference type="SMART" id="SM00507"/>
    </source>
</evidence>
<name>A0ABN9UZG4_9DINO</name>
<comment type="caution">
    <text evidence="2">The sequence shown here is derived from an EMBL/GenBank/DDBJ whole genome shotgun (WGS) entry which is preliminary data.</text>
</comment>
<reference evidence="2" key="1">
    <citation type="submission" date="2023-10" db="EMBL/GenBank/DDBJ databases">
        <authorList>
            <person name="Chen Y."/>
            <person name="Shah S."/>
            <person name="Dougan E. K."/>
            <person name="Thang M."/>
            <person name="Chan C."/>
        </authorList>
    </citation>
    <scope>NUCLEOTIDE SEQUENCE [LARGE SCALE GENOMIC DNA]</scope>
</reference>
<dbReference type="EMBL" id="CAUYUJ010016451">
    <property type="protein sequence ID" value="CAK0865450.1"/>
    <property type="molecule type" value="Genomic_DNA"/>
</dbReference>
<evidence type="ECO:0000313" key="2">
    <source>
        <dbReference type="EMBL" id="CAK0865450.1"/>
    </source>
</evidence>
<proteinExistence type="predicted"/>
<accession>A0ABN9UZG4</accession>
<dbReference type="InterPro" id="IPR044925">
    <property type="entry name" value="His-Me_finger_sf"/>
</dbReference>
<feature type="domain" description="HNH nuclease" evidence="1">
    <location>
        <begin position="60"/>
        <end position="109"/>
    </location>
</feature>
<dbReference type="Gene3D" id="3.90.75.20">
    <property type="match status" value="2"/>
</dbReference>
<dbReference type="SUPFAM" id="SSF64496">
    <property type="entry name" value="DNA-binding domain of intron-encoded endonucleases"/>
    <property type="match status" value="2"/>
</dbReference>
<dbReference type="Gene3D" id="1.10.10.10">
    <property type="entry name" value="Winged helix-like DNA-binding domain superfamily/Winged helix DNA-binding domain"/>
    <property type="match status" value="2"/>
</dbReference>
<feature type="domain" description="HNH nuclease" evidence="1">
    <location>
        <begin position="245"/>
        <end position="295"/>
    </location>
</feature>
<keyword evidence="3" id="KW-1185">Reference proteome</keyword>
<dbReference type="Pfam" id="PF13392">
    <property type="entry name" value="HNH_3"/>
    <property type="match status" value="2"/>
</dbReference>
<protein>
    <recommendedName>
        <fullName evidence="1">HNH nuclease domain-containing protein</fullName>
    </recommendedName>
</protein>
<dbReference type="SMART" id="SM00507">
    <property type="entry name" value="HNHc"/>
    <property type="match status" value="2"/>
</dbReference>
<gene>
    <name evidence="2" type="ORF">PCOR1329_LOCUS52961</name>
</gene>
<dbReference type="SUPFAM" id="SSF54060">
    <property type="entry name" value="His-Me finger endonucleases"/>
    <property type="match status" value="2"/>
</dbReference>
<evidence type="ECO:0000313" key="3">
    <source>
        <dbReference type="Proteomes" id="UP001189429"/>
    </source>
</evidence>
<dbReference type="CDD" id="cd00085">
    <property type="entry name" value="HNHc"/>
    <property type="match status" value="1"/>
</dbReference>
<sequence length="383" mass="42456">MLYGGSLACSFLIHGALRRSFRYVSDIRGLVSSHGRVCSRRGAVHWGSSTAAGYRTTSIGGRCVGVHRLVARAFLGPPPFQGALVNHVDSDRSNNHVNNLEYVTISENNQHSWNCNAHRSRENISLSKAVRGRKLGSAEWAMFPSLNEAARALGINTGSIPKCCSGAASRAGQYEFEYMFDARADSRPNEVWSLALHPDSGAQLAPLQVSTHGRVQSRFGIVSHGCLTAYGYRSVSVRSDACGDRRKSFYVHRIVARTFHGPCMLPGKWQVHHKDGIRTNNHIENLEFVTCSENIRQSYRMNPERSRVAGLKPVWACEQGSGQWSWHASVTEAARRTSTDRGSVSACCRGKQRRAGQYMFKWADAVEPPLLPGEEWREIHSAT</sequence>
<dbReference type="Proteomes" id="UP001189429">
    <property type="component" value="Unassembled WGS sequence"/>
</dbReference>
<dbReference type="InterPro" id="IPR003615">
    <property type="entry name" value="HNH_nuc"/>
</dbReference>
<dbReference type="InterPro" id="IPR036388">
    <property type="entry name" value="WH-like_DNA-bd_sf"/>
</dbReference>